<protein>
    <submittedName>
        <fullName evidence="3">Gfo/Idh/MocA family oxidoreductase</fullName>
    </submittedName>
</protein>
<dbReference type="KEGG" id="prz:GZH47_24970"/>
<evidence type="ECO:0000259" key="2">
    <source>
        <dbReference type="Pfam" id="PF22725"/>
    </source>
</evidence>
<feature type="domain" description="GFO/IDH/MocA-like oxidoreductase" evidence="2">
    <location>
        <begin position="134"/>
        <end position="269"/>
    </location>
</feature>
<evidence type="ECO:0000259" key="1">
    <source>
        <dbReference type="Pfam" id="PF01408"/>
    </source>
</evidence>
<dbReference type="GO" id="GO:0000166">
    <property type="term" value="F:nucleotide binding"/>
    <property type="evidence" value="ECO:0007669"/>
    <property type="project" value="InterPro"/>
</dbReference>
<dbReference type="InterPro" id="IPR000683">
    <property type="entry name" value="Gfo/Idh/MocA-like_OxRdtase_N"/>
</dbReference>
<accession>A0A6C0P5D4</accession>
<dbReference type="SUPFAM" id="SSF51735">
    <property type="entry name" value="NAD(P)-binding Rossmann-fold domains"/>
    <property type="match status" value="1"/>
</dbReference>
<name>A0A6C0P5D4_9BACL</name>
<dbReference type="Proteomes" id="UP000479114">
    <property type="component" value="Chromosome"/>
</dbReference>
<gene>
    <name evidence="3" type="ORF">GZH47_24970</name>
</gene>
<dbReference type="PANTHER" id="PTHR43708">
    <property type="entry name" value="CONSERVED EXPRESSED OXIDOREDUCTASE (EUROFUNG)"/>
    <property type="match status" value="1"/>
</dbReference>
<evidence type="ECO:0000313" key="4">
    <source>
        <dbReference type="Proteomes" id="UP000479114"/>
    </source>
</evidence>
<dbReference type="InterPro" id="IPR036291">
    <property type="entry name" value="NAD(P)-bd_dom_sf"/>
</dbReference>
<dbReference type="Gene3D" id="3.30.360.10">
    <property type="entry name" value="Dihydrodipicolinate Reductase, domain 2"/>
    <property type="match status" value="1"/>
</dbReference>
<dbReference type="Pfam" id="PF01408">
    <property type="entry name" value="GFO_IDH_MocA"/>
    <property type="match status" value="1"/>
</dbReference>
<dbReference type="SUPFAM" id="SSF55347">
    <property type="entry name" value="Glyceraldehyde-3-phosphate dehydrogenase-like, C-terminal domain"/>
    <property type="match status" value="1"/>
</dbReference>
<dbReference type="AlphaFoldDB" id="A0A6C0P5D4"/>
<sequence length="352" mass="39938">MEKSWKVGLVGTGFWSDKHLQAWSRIPGVQITALCNRSEGKLRHAAAKYGVPEAQLYSSIDEMLAKADIDIVDIVTGTETHLEFVKKAADAGKQIMCQKPFASSLAEAEEMVAHAEKRGVRLMVTENWRWLDPFQTIKSVLDSGELGKVHVARYIHTDYYTPRMEPEAKLPQPFFRTMPRLLFYEMGVHWFDTWRFLFGTPKRLTAELTQVSNYIVGEDSGLVVLGHNDFYGFMDMSWATRQKLDQPLGESVGPVHLEQFVIDGSEGTLKMYTDGTIAIVSKDGREERIVKSRTGLDHEESHFRLQSHFIACLNSGEPFQTSGEDNIVTLRMTFAVYDSAAEHRTVLLEEQR</sequence>
<dbReference type="PANTHER" id="PTHR43708:SF8">
    <property type="entry name" value="OXIDOREDUCTASE"/>
    <property type="match status" value="1"/>
</dbReference>
<dbReference type="EMBL" id="CP048286">
    <property type="protein sequence ID" value="QHW33728.1"/>
    <property type="molecule type" value="Genomic_DNA"/>
</dbReference>
<evidence type="ECO:0000313" key="3">
    <source>
        <dbReference type="EMBL" id="QHW33728.1"/>
    </source>
</evidence>
<dbReference type="Pfam" id="PF22725">
    <property type="entry name" value="GFO_IDH_MocA_C3"/>
    <property type="match status" value="1"/>
</dbReference>
<keyword evidence="4" id="KW-1185">Reference proteome</keyword>
<dbReference type="Gene3D" id="3.40.50.720">
    <property type="entry name" value="NAD(P)-binding Rossmann-like Domain"/>
    <property type="match status" value="1"/>
</dbReference>
<organism evidence="3 4">
    <name type="scientific">Paenibacillus rhizovicinus</name>
    <dbReference type="NCBI Taxonomy" id="2704463"/>
    <lineage>
        <taxon>Bacteria</taxon>
        <taxon>Bacillati</taxon>
        <taxon>Bacillota</taxon>
        <taxon>Bacilli</taxon>
        <taxon>Bacillales</taxon>
        <taxon>Paenibacillaceae</taxon>
        <taxon>Paenibacillus</taxon>
    </lineage>
</organism>
<feature type="domain" description="Gfo/Idh/MocA-like oxidoreductase N-terminal" evidence="1">
    <location>
        <begin position="6"/>
        <end position="125"/>
    </location>
</feature>
<proteinExistence type="predicted"/>
<reference evidence="3 4" key="1">
    <citation type="submission" date="2020-02" db="EMBL/GenBank/DDBJ databases">
        <title>Paenibacillus sp. nov., isolated from rhizosphere soil of tomato.</title>
        <authorList>
            <person name="Weon H.-Y."/>
            <person name="Lee S.A."/>
        </authorList>
    </citation>
    <scope>NUCLEOTIDE SEQUENCE [LARGE SCALE GENOMIC DNA]</scope>
    <source>
        <strain evidence="3 4">14171R-81</strain>
    </source>
</reference>
<dbReference type="InterPro" id="IPR055170">
    <property type="entry name" value="GFO_IDH_MocA-like_dom"/>
</dbReference>
<dbReference type="RefSeq" id="WP_162643726.1">
    <property type="nucleotide sequence ID" value="NZ_CP048286.1"/>
</dbReference>
<dbReference type="InterPro" id="IPR051317">
    <property type="entry name" value="Gfo/Idh/MocA_oxidoreduct"/>
</dbReference>